<dbReference type="PROSITE" id="PS51186">
    <property type="entry name" value="GNAT"/>
    <property type="match status" value="1"/>
</dbReference>
<dbReference type="GO" id="GO:0016747">
    <property type="term" value="F:acyltransferase activity, transferring groups other than amino-acyl groups"/>
    <property type="evidence" value="ECO:0007669"/>
    <property type="project" value="InterPro"/>
</dbReference>
<dbReference type="InterPro" id="IPR016181">
    <property type="entry name" value="Acyl_CoA_acyltransferase"/>
</dbReference>
<gene>
    <name evidence="2" type="ORF">Lfee_2070</name>
    <name evidence="3" type="ORF">NCTC12022_03374</name>
</gene>
<dbReference type="EMBL" id="LNYB01000081">
    <property type="protein sequence ID" value="KTC96272.1"/>
    <property type="molecule type" value="Genomic_DNA"/>
</dbReference>
<name>A0A0W0TL09_9GAMM</name>
<dbReference type="CDD" id="cd04301">
    <property type="entry name" value="NAT_SF"/>
    <property type="match status" value="1"/>
</dbReference>
<organism evidence="2 4">
    <name type="scientific">Legionella feeleii</name>
    <dbReference type="NCBI Taxonomy" id="453"/>
    <lineage>
        <taxon>Bacteria</taxon>
        <taxon>Pseudomonadati</taxon>
        <taxon>Pseudomonadota</taxon>
        <taxon>Gammaproteobacteria</taxon>
        <taxon>Legionellales</taxon>
        <taxon>Legionellaceae</taxon>
        <taxon>Legionella</taxon>
    </lineage>
</organism>
<dbReference type="EMBL" id="UASS01000039">
    <property type="protein sequence ID" value="SPX62612.1"/>
    <property type="molecule type" value="Genomic_DNA"/>
</dbReference>
<evidence type="ECO:0000313" key="2">
    <source>
        <dbReference type="EMBL" id="KTC96272.1"/>
    </source>
</evidence>
<accession>A0A0W0TL09</accession>
<dbReference type="Proteomes" id="UP000251942">
    <property type="component" value="Unassembled WGS sequence"/>
</dbReference>
<evidence type="ECO:0000259" key="1">
    <source>
        <dbReference type="PROSITE" id="PS51186"/>
    </source>
</evidence>
<reference evidence="3 5" key="2">
    <citation type="submission" date="2018-06" db="EMBL/GenBank/DDBJ databases">
        <authorList>
            <consortium name="Pathogen Informatics"/>
            <person name="Doyle S."/>
        </authorList>
    </citation>
    <scope>NUCLEOTIDE SEQUENCE [LARGE SCALE GENOMIC DNA]</scope>
    <source>
        <strain evidence="3 5">NCTC12022</strain>
    </source>
</reference>
<feature type="domain" description="N-acetyltransferase" evidence="1">
    <location>
        <begin position="10"/>
        <end position="146"/>
    </location>
</feature>
<keyword evidence="4" id="KW-1185">Reference proteome</keyword>
<sequence>MPNNTGSDHLEILVDAGCSHDDIKWLKGALNQYNAEVLPDNNHHFTVINRASDASIIAGAFIWTHGDTMYLDTLYVDKKYRKQGLGSLVLQTAEAKGLTLNCRRCITDTLGFQAQQFYEKLGYKVIAEVSGYIQGYARIYLEKALQ</sequence>
<dbReference type="Proteomes" id="UP000054698">
    <property type="component" value="Unassembled WGS sequence"/>
</dbReference>
<dbReference type="STRING" id="453.Lfee_2070"/>
<proteinExistence type="predicted"/>
<evidence type="ECO:0000313" key="5">
    <source>
        <dbReference type="Proteomes" id="UP000251942"/>
    </source>
</evidence>
<dbReference type="InterPro" id="IPR000182">
    <property type="entry name" value="GNAT_dom"/>
</dbReference>
<dbReference type="Pfam" id="PF00583">
    <property type="entry name" value="Acetyltransf_1"/>
    <property type="match status" value="1"/>
</dbReference>
<reference evidence="2 4" key="1">
    <citation type="submission" date="2015-11" db="EMBL/GenBank/DDBJ databases">
        <title>Genomic analysis of 38 Legionella species identifies large and diverse effector repertoires.</title>
        <authorList>
            <person name="Burstein D."/>
            <person name="Amaro F."/>
            <person name="Zusman T."/>
            <person name="Lifshitz Z."/>
            <person name="Cohen O."/>
            <person name="Gilbert J.A."/>
            <person name="Pupko T."/>
            <person name="Shuman H.A."/>
            <person name="Segal G."/>
        </authorList>
    </citation>
    <scope>NUCLEOTIDE SEQUENCE [LARGE SCALE GENOMIC DNA]</scope>
    <source>
        <strain evidence="2 4">WO-44C</strain>
    </source>
</reference>
<dbReference type="PATRIC" id="fig|453.4.peg.2270"/>
<dbReference type="RefSeq" id="WP_058446528.1">
    <property type="nucleotide sequence ID" value="NZ_CAAAHT010000001.1"/>
</dbReference>
<evidence type="ECO:0000313" key="3">
    <source>
        <dbReference type="EMBL" id="SPX62612.1"/>
    </source>
</evidence>
<keyword evidence="2" id="KW-0808">Transferase</keyword>
<protein>
    <submittedName>
        <fullName evidence="2 3">Acetyltransferase</fullName>
    </submittedName>
</protein>
<dbReference type="AlphaFoldDB" id="A0A0W0TL09"/>
<dbReference type="OrthoDB" id="9787920at2"/>
<dbReference type="SUPFAM" id="SSF55729">
    <property type="entry name" value="Acyl-CoA N-acyltransferases (Nat)"/>
    <property type="match status" value="1"/>
</dbReference>
<evidence type="ECO:0000313" key="4">
    <source>
        <dbReference type="Proteomes" id="UP000054698"/>
    </source>
</evidence>
<dbReference type="Gene3D" id="3.40.630.30">
    <property type="match status" value="1"/>
</dbReference>